<evidence type="ECO:0000256" key="1">
    <source>
        <dbReference type="SAM" id="MobiDB-lite"/>
    </source>
</evidence>
<accession>A0A1V3WE82</accession>
<organism evidence="2 3">
    <name type="scientific">Mycobacterium kansasii</name>
    <dbReference type="NCBI Taxonomy" id="1768"/>
    <lineage>
        <taxon>Bacteria</taxon>
        <taxon>Bacillati</taxon>
        <taxon>Actinomycetota</taxon>
        <taxon>Actinomycetes</taxon>
        <taxon>Mycobacteriales</taxon>
        <taxon>Mycobacteriaceae</taxon>
        <taxon>Mycobacterium</taxon>
    </lineage>
</organism>
<evidence type="ECO:0000313" key="3">
    <source>
        <dbReference type="Proteomes" id="UP000188532"/>
    </source>
</evidence>
<feature type="region of interest" description="Disordered" evidence="1">
    <location>
        <begin position="1"/>
        <end position="44"/>
    </location>
</feature>
<dbReference type="EMBL" id="MVBN01000011">
    <property type="protein sequence ID" value="OOK65297.1"/>
    <property type="molecule type" value="Genomic_DNA"/>
</dbReference>
<comment type="caution">
    <text evidence="2">The sequence shown here is derived from an EMBL/GenBank/DDBJ whole genome shotgun (WGS) entry which is preliminary data.</text>
</comment>
<dbReference type="AlphaFoldDB" id="A0A1V3WE82"/>
<reference evidence="2 3" key="1">
    <citation type="submission" date="2017-02" db="EMBL/GenBank/DDBJ databases">
        <title>Complete genome sequences of Mycobacterium kansasii strains isolated from rhesus macaques.</title>
        <authorList>
            <person name="Panda A."/>
            <person name="Nagaraj S."/>
            <person name="Zhao X."/>
            <person name="Tettelin H."/>
            <person name="Detolla L.J."/>
        </authorList>
    </citation>
    <scope>NUCLEOTIDE SEQUENCE [LARGE SCALE GENOMIC DNA]</scope>
    <source>
        <strain evidence="2 3">11-3469</strain>
    </source>
</reference>
<proteinExistence type="predicted"/>
<sequence length="44" mass="4688">MSPPRARAKPVFDPNALDADIDDLWPARKSSPTTATAPPAPHHA</sequence>
<gene>
    <name evidence="2" type="ORF">BZL29_7857</name>
</gene>
<evidence type="ECO:0000313" key="2">
    <source>
        <dbReference type="EMBL" id="OOK65297.1"/>
    </source>
</evidence>
<name>A0A1V3WE82_MYCKA</name>
<dbReference type="Proteomes" id="UP000188532">
    <property type="component" value="Unassembled WGS sequence"/>
</dbReference>
<protein>
    <submittedName>
        <fullName evidence="2">Uncharacterized protein</fullName>
    </submittedName>
</protein>